<dbReference type="PANTHER" id="PTHR30576:SF4">
    <property type="entry name" value="UNDECAPRENYL-PHOSPHATE GALACTOSE PHOSPHOTRANSFERASE"/>
    <property type="match status" value="1"/>
</dbReference>
<evidence type="ECO:0000256" key="7">
    <source>
        <dbReference type="SAM" id="Phobius"/>
    </source>
</evidence>
<keyword evidence="5 7" id="KW-1133">Transmembrane helix</keyword>
<evidence type="ECO:0000256" key="3">
    <source>
        <dbReference type="ARBA" id="ARBA00022679"/>
    </source>
</evidence>
<proteinExistence type="predicted"/>
<dbReference type="PANTHER" id="PTHR30576">
    <property type="entry name" value="COLANIC BIOSYNTHESIS UDP-GLUCOSE LIPID CARRIER TRANSFERASE"/>
    <property type="match status" value="1"/>
</dbReference>
<dbReference type="GO" id="GO:0005886">
    <property type="term" value="C:plasma membrane"/>
    <property type="evidence" value="ECO:0007669"/>
    <property type="project" value="UniProtKB-SubCell"/>
</dbReference>
<accession>A0A0F9ULK1</accession>
<dbReference type="EMBL" id="LAZR01000094">
    <property type="protein sequence ID" value="KKN92489.1"/>
    <property type="molecule type" value="Genomic_DNA"/>
</dbReference>
<comment type="subcellular location">
    <subcellularLocation>
        <location evidence="1">Cell membrane</location>
    </subcellularLocation>
</comment>
<evidence type="ECO:0000313" key="9">
    <source>
        <dbReference type="EMBL" id="KKN92489.1"/>
    </source>
</evidence>
<keyword evidence="2" id="KW-1003">Cell membrane</keyword>
<dbReference type="AlphaFoldDB" id="A0A0F9ULK1"/>
<dbReference type="GO" id="GO:0016780">
    <property type="term" value="F:phosphotransferase activity, for other substituted phosphate groups"/>
    <property type="evidence" value="ECO:0007669"/>
    <property type="project" value="TreeGrafter"/>
</dbReference>
<evidence type="ECO:0000256" key="5">
    <source>
        <dbReference type="ARBA" id="ARBA00022989"/>
    </source>
</evidence>
<feature type="domain" description="Bacterial sugar transferase" evidence="8">
    <location>
        <begin position="33"/>
        <end position="221"/>
    </location>
</feature>
<keyword evidence="4 7" id="KW-0812">Transmembrane</keyword>
<feature type="transmembrane region" description="Helical" evidence="7">
    <location>
        <begin position="38"/>
        <end position="60"/>
    </location>
</feature>
<organism evidence="9">
    <name type="scientific">marine sediment metagenome</name>
    <dbReference type="NCBI Taxonomy" id="412755"/>
    <lineage>
        <taxon>unclassified sequences</taxon>
        <taxon>metagenomes</taxon>
        <taxon>ecological metagenomes</taxon>
    </lineage>
</organism>
<gene>
    <name evidence="9" type="ORF">LCGC14_0206470</name>
</gene>
<name>A0A0F9ULK1_9ZZZZ</name>
<dbReference type="Pfam" id="PF02397">
    <property type="entry name" value="Bac_transf"/>
    <property type="match status" value="1"/>
</dbReference>
<keyword evidence="3" id="KW-0808">Transferase</keyword>
<comment type="caution">
    <text evidence="9">The sequence shown here is derived from an EMBL/GenBank/DDBJ whole genome shotgun (WGS) entry which is preliminary data.</text>
</comment>
<dbReference type="InterPro" id="IPR003362">
    <property type="entry name" value="Bact_transf"/>
</dbReference>
<evidence type="ECO:0000256" key="6">
    <source>
        <dbReference type="ARBA" id="ARBA00023136"/>
    </source>
</evidence>
<reference evidence="9" key="1">
    <citation type="journal article" date="2015" name="Nature">
        <title>Complex archaea that bridge the gap between prokaryotes and eukaryotes.</title>
        <authorList>
            <person name="Spang A."/>
            <person name="Saw J.H."/>
            <person name="Jorgensen S.L."/>
            <person name="Zaremba-Niedzwiedzka K."/>
            <person name="Martijn J."/>
            <person name="Lind A.E."/>
            <person name="van Eijk R."/>
            <person name="Schleper C."/>
            <person name="Guy L."/>
            <person name="Ettema T.J."/>
        </authorList>
    </citation>
    <scope>NUCLEOTIDE SEQUENCE</scope>
</reference>
<evidence type="ECO:0000256" key="2">
    <source>
        <dbReference type="ARBA" id="ARBA00022475"/>
    </source>
</evidence>
<protein>
    <recommendedName>
        <fullName evidence="8">Bacterial sugar transferase domain-containing protein</fullName>
    </recommendedName>
</protein>
<keyword evidence="6 7" id="KW-0472">Membrane</keyword>
<evidence type="ECO:0000256" key="1">
    <source>
        <dbReference type="ARBA" id="ARBA00004236"/>
    </source>
</evidence>
<evidence type="ECO:0000256" key="4">
    <source>
        <dbReference type="ARBA" id="ARBA00022692"/>
    </source>
</evidence>
<sequence>MYQSNLLQKQRDHHMQTRPHLYVRSDLYQRYGKRCFDLLLCLLLFPIAFSMIALLAGLVAGSGLNPFFAQERVGRNGQIFRMWKLRTMRPHDPGYLNAYLAKNPAAQSEWQRSHKLCLDPRVTKLGRFLRCTSLDELPQILNVLSGDMSLVGPRPMLVSQQVLYCGKSYYRLRPGISGNWQVSARNRSKFVERAHFDEQYFASLSIKQDLRILKATACVVFRATGC</sequence>
<evidence type="ECO:0000259" key="8">
    <source>
        <dbReference type="Pfam" id="PF02397"/>
    </source>
</evidence>